<gene>
    <name evidence="2" type="ORF">AMS66_25795</name>
</gene>
<dbReference type="PATRIC" id="fig|1705561.3.peg.5414"/>
<feature type="domain" description="GIY-YIG" evidence="1">
    <location>
        <begin position="32"/>
        <end position="113"/>
    </location>
</feature>
<dbReference type="InterPro" id="IPR027417">
    <property type="entry name" value="P-loop_NTPase"/>
</dbReference>
<dbReference type="OrthoDB" id="3193269at2"/>
<dbReference type="SUPFAM" id="SSF52540">
    <property type="entry name" value="P-loop containing nucleoside triphosphate hydrolases"/>
    <property type="match status" value="1"/>
</dbReference>
<keyword evidence="3" id="KW-1185">Reference proteome</keyword>
<proteinExistence type="predicted"/>
<dbReference type="InterPro" id="IPR035901">
    <property type="entry name" value="GIY-YIG_endonuc_sf"/>
</dbReference>
<organism evidence="2 3">
    <name type="scientific">Paenibacillus xylanivorans</name>
    <dbReference type="NCBI Taxonomy" id="1705561"/>
    <lineage>
        <taxon>Bacteria</taxon>
        <taxon>Bacillati</taxon>
        <taxon>Bacillota</taxon>
        <taxon>Bacilli</taxon>
        <taxon>Bacillales</taxon>
        <taxon>Paenibacillaceae</taxon>
        <taxon>Paenibacillus</taxon>
    </lineage>
</organism>
<dbReference type="EMBL" id="LITU01000078">
    <property type="protein sequence ID" value="KOY13813.1"/>
    <property type="molecule type" value="Genomic_DNA"/>
</dbReference>
<evidence type="ECO:0000259" key="1">
    <source>
        <dbReference type="PROSITE" id="PS50164"/>
    </source>
</evidence>
<dbReference type="Proteomes" id="UP000037688">
    <property type="component" value="Unassembled WGS sequence"/>
</dbReference>
<sequence length="586" mass="67836">MAKYNCITLKVKNGELEGFDKLRPPVQKILRNGNVIYIYKGTNSKKIYIGQTKQFTVRNKQHYNGKEEKFNTAEFDQVFILISVYFNGSALDDVESQLITYFIADNPNSKKQLVHYDDDDIINRTNGNSVNEYRGREKIALEVVLPFWEKELYPNEWVSTATLEELRNRALVKYSPIKEITIQQMKILQEIVSNPDKCFVINGDAGTGKTVLLTHLVAKLLKEKPNQQIAVVLQPNWIKTAKDIFRVYGMNNSNLQLATSTQLINADKNYDVVIVDESHKLSRKFPKQMASFNKVYKGRFVEDENHLEALKKLGRQIVLMYDVLQAIRPANMTRVQFNEATKDFEKRYLTTQFRIQAPAGKNYTSEDFVNGIKYLLYKDTGLLEQTNFNPEFDRAVFQDSDADAYFGYFEIEPLKNLIDWVEEDRNFNPEHINRVLGGLVEPWKQADGKDLSITHWHEGNIKRRWNSTQENWIYSEDADAEEQIGSVFAVQGIDLNKVGVLVGNDLQVDAKGRLYGNSRNFHNINGKFSSDDESPENSQEFTLFVLNIYYILMTRGIDGIRLGFWKNDAFKKYMKEILEIKSVLWS</sequence>
<evidence type="ECO:0000313" key="3">
    <source>
        <dbReference type="Proteomes" id="UP000037688"/>
    </source>
</evidence>
<dbReference type="Pfam" id="PF01541">
    <property type="entry name" value="GIY-YIG"/>
    <property type="match status" value="1"/>
</dbReference>
<dbReference type="InterPro" id="IPR018647">
    <property type="entry name" value="SLFN_3-like_DNA/RNA_helicase"/>
</dbReference>
<name>A0A0M9BK35_9BACL</name>
<protein>
    <recommendedName>
        <fullName evidence="1">GIY-YIG domain-containing protein</fullName>
    </recommendedName>
</protein>
<dbReference type="Gene3D" id="3.40.50.300">
    <property type="entry name" value="P-loop containing nucleotide triphosphate hydrolases"/>
    <property type="match status" value="1"/>
</dbReference>
<comment type="caution">
    <text evidence="2">The sequence shown here is derived from an EMBL/GenBank/DDBJ whole genome shotgun (WGS) entry which is preliminary data.</text>
</comment>
<dbReference type="RefSeq" id="WP_053783500.1">
    <property type="nucleotide sequence ID" value="NZ_LITU01000078.1"/>
</dbReference>
<accession>A0A0M9BK35</accession>
<dbReference type="InterPro" id="IPR000305">
    <property type="entry name" value="GIY-YIG_endonuc"/>
</dbReference>
<dbReference type="Pfam" id="PF09848">
    <property type="entry name" value="SLFN-g3_helicase"/>
    <property type="match status" value="1"/>
</dbReference>
<dbReference type="CDD" id="cd10439">
    <property type="entry name" value="GIY-YIG_COG3410"/>
    <property type="match status" value="1"/>
</dbReference>
<reference evidence="2 3" key="1">
    <citation type="submission" date="2015-08" db="EMBL/GenBank/DDBJ databases">
        <title>Draft genome sequence of cellulolytic and xylanolytic Paenibacillus sp. A59, isolated from a decaying forest soil from Patagonia, Argentina.</title>
        <authorList>
            <person name="Ghio S."/>
            <person name="Caceres A.M."/>
            <person name="Talia P."/>
            <person name="Grasso D."/>
            <person name="Campos E."/>
        </authorList>
    </citation>
    <scope>NUCLEOTIDE SEQUENCE [LARGE SCALE GENOMIC DNA]</scope>
    <source>
        <strain evidence="2 3">A59</strain>
    </source>
</reference>
<dbReference type="AlphaFoldDB" id="A0A0M9BK35"/>
<dbReference type="SUPFAM" id="SSF82771">
    <property type="entry name" value="GIY-YIG endonuclease"/>
    <property type="match status" value="1"/>
</dbReference>
<evidence type="ECO:0000313" key="2">
    <source>
        <dbReference type="EMBL" id="KOY13813.1"/>
    </source>
</evidence>
<dbReference type="PROSITE" id="PS50164">
    <property type="entry name" value="GIY_YIG"/>
    <property type="match status" value="1"/>
</dbReference>